<dbReference type="EMBL" id="CM029052">
    <property type="protein sequence ID" value="KAG2556408.1"/>
    <property type="molecule type" value="Genomic_DNA"/>
</dbReference>
<feature type="compositionally biased region" description="Basic residues" evidence="1">
    <location>
        <begin position="51"/>
        <end position="64"/>
    </location>
</feature>
<reference evidence="2" key="1">
    <citation type="submission" date="2020-05" db="EMBL/GenBank/DDBJ databases">
        <title>WGS assembly of Panicum virgatum.</title>
        <authorList>
            <person name="Lovell J.T."/>
            <person name="Jenkins J."/>
            <person name="Shu S."/>
            <person name="Juenger T.E."/>
            <person name="Schmutz J."/>
        </authorList>
    </citation>
    <scope>NUCLEOTIDE SEQUENCE</scope>
    <source>
        <strain evidence="2">AP13</strain>
    </source>
</reference>
<proteinExistence type="predicted"/>
<name>A0A8T0P5Y6_PANVG</name>
<sequence length="162" mass="17638">MHIVRLSSLPPPPASSFPPPSHPPLLSSPPPTHLSSSSPSPAAPPPPPSPRPRRRHGNQYRRRCWLRRRPPFPLILGAPVQHGARTASPPPPALSSFPPLPHPRAAASPREMVAGSDGATGLWCGTRSVPRRHPALATVPRERPRWWPLALLPPHPRRCLLA</sequence>
<feature type="compositionally biased region" description="Pro residues" evidence="1">
    <location>
        <begin position="9"/>
        <end position="32"/>
    </location>
</feature>
<dbReference type="Proteomes" id="UP000823388">
    <property type="component" value="Chromosome 8N"/>
</dbReference>
<feature type="region of interest" description="Disordered" evidence="1">
    <location>
        <begin position="1"/>
        <end position="64"/>
    </location>
</feature>
<feature type="compositionally biased region" description="Pro residues" evidence="1">
    <location>
        <begin position="41"/>
        <end position="50"/>
    </location>
</feature>
<comment type="caution">
    <text evidence="2">The sequence shown here is derived from an EMBL/GenBank/DDBJ whole genome shotgun (WGS) entry which is preliminary data.</text>
</comment>
<feature type="compositionally biased region" description="Pro residues" evidence="1">
    <location>
        <begin position="88"/>
        <end position="102"/>
    </location>
</feature>
<evidence type="ECO:0000313" key="2">
    <source>
        <dbReference type="EMBL" id="KAG2556408.1"/>
    </source>
</evidence>
<feature type="region of interest" description="Disordered" evidence="1">
    <location>
        <begin position="81"/>
        <end position="107"/>
    </location>
</feature>
<keyword evidence="3" id="KW-1185">Reference proteome</keyword>
<protein>
    <submittedName>
        <fullName evidence="2">Uncharacterized protein</fullName>
    </submittedName>
</protein>
<accession>A0A8T0P5Y6</accession>
<gene>
    <name evidence="2" type="ORF">PVAP13_8NG189304</name>
</gene>
<organism evidence="2 3">
    <name type="scientific">Panicum virgatum</name>
    <name type="common">Blackwell switchgrass</name>
    <dbReference type="NCBI Taxonomy" id="38727"/>
    <lineage>
        <taxon>Eukaryota</taxon>
        <taxon>Viridiplantae</taxon>
        <taxon>Streptophyta</taxon>
        <taxon>Embryophyta</taxon>
        <taxon>Tracheophyta</taxon>
        <taxon>Spermatophyta</taxon>
        <taxon>Magnoliopsida</taxon>
        <taxon>Liliopsida</taxon>
        <taxon>Poales</taxon>
        <taxon>Poaceae</taxon>
        <taxon>PACMAD clade</taxon>
        <taxon>Panicoideae</taxon>
        <taxon>Panicodae</taxon>
        <taxon>Paniceae</taxon>
        <taxon>Panicinae</taxon>
        <taxon>Panicum</taxon>
        <taxon>Panicum sect. Hiantes</taxon>
    </lineage>
</organism>
<evidence type="ECO:0000256" key="1">
    <source>
        <dbReference type="SAM" id="MobiDB-lite"/>
    </source>
</evidence>
<dbReference type="AlphaFoldDB" id="A0A8T0P5Y6"/>
<evidence type="ECO:0000313" key="3">
    <source>
        <dbReference type="Proteomes" id="UP000823388"/>
    </source>
</evidence>